<evidence type="ECO:0000313" key="3">
    <source>
        <dbReference type="Proteomes" id="UP000248198"/>
    </source>
</evidence>
<organism evidence="2 3">
    <name type="scientific">Pedobacter nutrimenti</name>
    <dbReference type="NCBI Taxonomy" id="1241337"/>
    <lineage>
        <taxon>Bacteria</taxon>
        <taxon>Pseudomonadati</taxon>
        <taxon>Bacteroidota</taxon>
        <taxon>Sphingobacteriia</taxon>
        <taxon>Sphingobacteriales</taxon>
        <taxon>Sphingobacteriaceae</taxon>
        <taxon>Pedobacter</taxon>
    </lineage>
</organism>
<keyword evidence="3" id="KW-1185">Reference proteome</keyword>
<evidence type="ECO:0000256" key="1">
    <source>
        <dbReference type="SAM" id="MobiDB-lite"/>
    </source>
</evidence>
<dbReference type="EMBL" id="QKLU01000001">
    <property type="protein sequence ID" value="PYF76684.1"/>
    <property type="molecule type" value="Genomic_DNA"/>
</dbReference>
<accession>A0A318UK02</accession>
<proteinExistence type="predicted"/>
<name>A0A318UK02_9SPHI</name>
<dbReference type="Proteomes" id="UP000248198">
    <property type="component" value="Unassembled WGS sequence"/>
</dbReference>
<feature type="compositionally biased region" description="Basic and acidic residues" evidence="1">
    <location>
        <begin position="15"/>
        <end position="39"/>
    </location>
</feature>
<sequence>MMKRISNTSKPKDHKTKEIEMQKLEKDKTKEMDNKKRKG</sequence>
<evidence type="ECO:0000313" key="2">
    <source>
        <dbReference type="EMBL" id="PYF76684.1"/>
    </source>
</evidence>
<gene>
    <name evidence="2" type="ORF">B0O44_101155</name>
</gene>
<protein>
    <submittedName>
        <fullName evidence="2">Uncharacterized protein</fullName>
    </submittedName>
</protein>
<dbReference type="AlphaFoldDB" id="A0A318UK02"/>
<comment type="caution">
    <text evidence="2">The sequence shown here is derived from an EMBL/GenBank/DDBJ whole genome shotgun (WGS) entry which is preliminary data.</text>
</comment>
<reference evidence="2 3" key="1">
    <citation type="submission" date="2018-06" db="EMBL/GenBank/DDBJ databases">
        <title>Genomic Encyclopedia of Archaeal and Bacterial Type Strains, Phase II (KMG-II): from individual species to whole genera.</title>
        <authorList>
            <person name="Goeker M."/>
        </authorList>
    </citation>
    <scope>NUCLEOTIDE SEQUENCE [LARGE SCALE GENOMIC DNA]</scope>
    <source>
        <strain evidence="2 3">DSM 27372</strain>
    </source>
</reference>
<feature type="region of interest" description="Disordered" evidence="1">
    <location>
        <begin position="1"/>
        <end position="39"/>
    </location>
</feature>